<feature type="transmembrane region" description="Helical" evidence="14">
    <location>
        <begin position="283"/>
        <end position="303"/>
    </location>
</feature>
<dbReference type="GeneID" id="129346138"/>
<evidence type="ECO:0000256" key="13">
    <source>
        <dbReference type="RuleBase" id="RU000688"/>
    </source>
</evidence>
<comment type="subcellular location">
    <subcellularLocation>
        <location evidence="2 14">Cell membrane</location>
        <topology evidence="2 14">Multi-pass membrane protein</topology>
    </subcellularLocation>
</comment>
<keyword evidence="9 14" id="KW-0472">Membrane</keyword>
<feature type="transmembrane region" description="Helical" evidence="14">
    <location>
        <begin position="34"/>
        <end position="56"/>
    </location>
</feature>
<proteinExistence type="inferred from homology"/>
<dbReference type="InterPro" id="IPR017452">
    <property type="entry name" value="GPCR_Rhodpsn_7TM"/>
</dbReference>
<dbReference type="Gene3D" id="1.20.1070.10">
    <property type="entry name" value="Rhodopsin 7-helix transmembrane proteins"/>
    <property type="match status" value="1"/>
</dbReference>
<feature type="transmembrane region" description="Helical" evidence="14">
    <location>
        <begin position="249"/>
        <end position="271"/>
    </location>
</feature>
<comment type="function">
    <text evidence="1">Odorant receptor.</text>
</comment>
<keyword evidence="8 13" id="KW-0297">G-protein coupled receptor</keyword>
<dbReference type="PRINTS" id="PR00245">
    <property type="entry name" value="OLFACTORYR"/>
</dbReference>
<keyword evidence="11 13" id="KW-0675">Receptor</keyword>
<evidence type="ECO:0000256" key="14">
    <source>
        <dbReference type="RuleBase" id="RU363047"/>
    </source>
</evidence>
<evidence type="ECO:0000256" key="7">
    <source>
        <dbReference type="ARBA" id="ARBA00022989"/>
    </source>
</evidence>
<feature type="transmembrane region" description="Helical" evidence="14">
    <location>
        <begin position="112"/>
        <end position="131"/>
    </location>
</feature>
<evidence type="ECO:0000313" key="16">
    <source>
        <dbReference type="Proteomes" id="UP001190640"/>
    </source>
</evidence>
<evidence type="ECO:0000256" key="11">
    <source>
        <dbReference type="ARBA" id="ARBA00023170"/>
    </source>
</evidence>
<keyword evidence="4 14" id="KW-0716">Sensory transduction</keyword>
<feature type="domain" description="G-protein coupled receptors family 1 profile" evidence="15">
    <location>
        <begin position="48"/>
        <end position="301"/>
    </location>
</feature>
<dbReference type="Pfam" id="PF13853">
    <property type="entry name" value="7tm_4"/>
    <property type="match status" value="1"/>
</dbReference>
<dbReference type="SUPFAM" id="SSF81321">
    <property type="entry name" value="Family A G protein-coupled receptor-like"/>
    <property type="match status" value="1"/>
</dbReference>
<keyword evidence="5 13" id="KW-0812">Transmembrane</keyword>
<evidence type="ECO:0000256" key="4">
    <source>
        <dbReference type="ARBA" id="ARBA00022606"/>
    </source>
</evidence>
<dbReference type="AlphaFoldDB" id="A0AA97KNN5"/>
<keyword evidence="16" id="KW-1185">Reference proteome</keyword>
<keyword evidence="3 14" id="KW-1003">Cell membrane</keyword>
<dbReference type="Proteomes" id="UP001190640">
    <property type="component" value="Chromosome 19"/>
</dbReference>
<keyword evidence="7 14" id="KW-1133">Transmembrane helix</keyword>
<dbReference type="InterPro" id="IPR000276">
    <property type="entry name" value="GPCR_Rhodpsn"/>
</dbReference>
<evidence type="ECO:0000256" key="6">
    <source>
        <dbReference type="ARBA" id="ARBA00022725"/>
    </source>
</evidence>
<evidence type="ECO:0000256" key="10">
    <source>
        <dbReference type="ARBA" id="ARBA00023157"/>
    </source>
</evidence>
<keyword evidence="10" id="KW-1015">Disulfide bond</keyword>
<dbReference type="PRINTS" id="PR00237">
    <property type="entry name" value="GPCRRHODOPSN"/>
</dbReference>
<evidence type="ECO:0000256" key="2">
    <source>
        <dbReference type="ARBA" id="ARBA00004651"/>
    </source>
</evidence>
<feature type="transmembrane region" description="Helical" evidence="14">
    <location>
        <begin position="68"/>
        <end position="92"/>
    </location>
</feature>
<evidence type="ECO:0000256" key="5">
    <source>
        <dbReference type="ARBA" id="ARBA00022692"/>
    </source>
</evidence>
<gene>
    <name evidence="17" type="primary">LOC129346138</name>
</gene>
<dbReference type="InterPro" id="IPR000725">
    <property type="entry name" value="Olfact_rcpt"/>
</dbReference>
<dbReference type="GO" id="GO:0004930">
    <property type="term" value="F:G protein-coupled receptor activity"/>
    <property type="evidence" value="ECO:0007669"/>
    <property type="project" value="UniProtKB-KW"/>
</dbReference>
<name>A0AA97KNN5_EUBMA</name>
<evidence type="ECO:0000256" key="3">
    <source>
        <dbReference type="ARBA" id="ARBA00022475"/>
    </source>
</evidence>
<dbReference type="KEGG" id="emc:129346138"/>
<dbReference type="PANTHER" id="PTHR48001">
    <property type="entry name" value="OLFACTORY RECEPTOR"/>
    <property type="match status" value="1"/>
</dbReference>
<evidence type="ECO:0000256" key="1">
    <source>
        <dbReference type="ARBA" id="ARBA00002936"/>
    </source>
</evidence>
<keyword evidence="12 13" id="KW-0807">Transducer</keyword>
<evidence type="ECO:0000256" key="12">
    <source>
        <dbReference type="ARBA" id="ARBA00023224"/>
    </source>
</evidence>
<evidence type="ECO:0000259" key="15">
    <source>
        <dbReference type="PROSITE" id="PS50262"/>
    </source>
</evidence>
<dbReference type="FunFam" id="1.20.1070.10:FF:000082">
    <property type="entry name" value="Olfactory receptor 1A1"/>
    <property type="match status" value="1"/>
</dbReference>
<dbReference type="GO" id="GO:0004984">
    <property type="term" value="F:olfactory receptor activity"/>
    <property type="evidence" value="ECO:0007669"/>
    <property type="project" value="InterPro"/>
</dbReference>
<dbReference type="PROSITE" id="PS50262">
    <property type="entry name" value="G_PROTEIN_RECEP_F1_2"/>
    <property type="match status" value="1"/>
</dbReference>
<evidence type="ECO:0000313" key="17">
    <source>
        <dbReference type="RefSeq" id="XP_054859407.1"/>
    </source>
</evidence>
<comment type="similarity">
    <text evidence="13">Belongs to the G-protein coupled receptor 1 family.</text>
</comment>
<keyword evidence="6 14" id="KW-0552">Olfaction</keyword>
<dbReference type="PROSITE" id="PS00237">
    <property type="entry name" value="G_PROTEIN_RECEP_F1_1"/>
    <property type="match status" value="1"/>
</dbReference>
<dbReference type="RefSeq" id="XP_054859407.1">
    <property type="nucleotide sequence ID" value="XM_055003432.1"/>
</dbReference>
<dbReference type="GO" id="GO:0005886">
    <property type="term" value="C:plasma membrane"/>
    <property type="evidence" value="ECO:0007669"/>
    <property type="project" value="UniProtKB-SubCell"/>
</dbReference>
<organism evidence="16 17">
    <name type="scientific">Eublepharis macularius</name>
    <name type="common">Leopard gecko</name>
    <name type="synonym">Cyrtodactylus macularius</name>
    <dbReference type="NCBI Taxonomy" id="481883"/>
    <lineage>
        <taxon>Eukaryota</taxon>
        <taxon>Metazoa</taxon>
        <taxon>Chordata</taxon>
        <taxon>Craniata</taxon>
        <taxon>Vertebrata</taxon>
        <taxon>Euteleostomi</taxon>
        <taxon>Lepidosauria</taxon>
        <taxon>Squamata</taxon>
        <taxon>Bifurcata</taxon>
        <taxon>Gekkota</taxon>
        <taxon>Eublepharidae</taxon>
        <taxon>Eublepharinae</taxon>
        <taxon>Eublepharis</taxon>
    </lineage>
</organism>
<protein>
    <recommendedName>
        <fullName evidence="14">Olfactory receptor</fullName>
    </recommendedName>
</protein>
<sequence>MSTRERDMDRKNQTSATEFILLGISDRPELQTPLFVLFLVMYILTVTGNILTVVAIQSDAHLVQTPMYFFLSCLSLVDVCFTSIIIPTMLLSLLSGHGRGGTISYAGCLSQMYFFLALGNTDSYLLAAMAIDRYVAICNPLHYTTVMSQRLCLILLAVSCSISHLHSILQTTLTSFLIFCASNTIPHFFCDIQPLLKLSCSDTSTQELLGMTETLAVIMTPFMCIVVSYARILVTVLRMPSAKGKRKAFSTCGSHLTVVTLFYGSITWVYFRPLSSYTAVKDRVAAVMYTVITPLLNPFIYSLRNKDMQNALKKVVGRKVN</sequence>
<accession>A0AA97KNN5</accession>
<evidence type="ECO:0000256" key="9">
    <source>
        <dbReference type="ARBA" id="ARBA00023136"/>
    </source>
</evidence>
<feature type="transmembrane region" description="Helical" evidence="14">
    <location>
        <begin position="151"/>
        <end position="169"/>
    </location>
</feature>
<reference evidence="17" key="1">
    <citation type="submission" date="2025-08" db="UniProtKB">
        <authorList>
            <consortium name="RefSeq"/>
        </authorList>
    </citation>
    <scope>IDENTIFICATION</scope>
    <source>
        <tissue evidence="17">Blood</tissue>
    </source>
</reference>
<dbReference type="CDD" id="cd15235">
    <property type="entry name" value="7tmA_OR1A-like"/>
    <property type="match status" value="1"/>
</dbReference>
<evidence type="ECO:0000256" key="8">
    <source>
        <dbReference type="ARBA" id="ARBA00023040"/>
    </source>
</evidence>
<feature type="transmembrane region" description="Helical" evidence="14">
    <location>
        <begin position="215"/>
        <end position="237"/>
    </location>
</feature>